<organism evidence="1 2">
    <name type="scientific">Dehalobacter restrictus</name>
    <dbReference type="NCBI Taxonomy" id="55583"/>
    <lineage>
        <taxon>Bacteria</taxon>
        <taxon>Bacillati</taxon>
        <taxon>Bacillota</taxon>
        <taxon>Clostridia</taxon>
        <taxon>Eubacteriales</taxon>
        <taxon>Desulfitobacteriaceae</taxon>
        <taxon>Dehalobacter</taxon>
    </lineage>
</organism>
<reference evidence="1 2" key="1">
    <citation type="submission" date="2019-12" db="EMBL/GenBank/DDBJ databases">
        <title>Sequence classification of anaerobic respiratory reductive dehalogenases: First we see many, then we see few.</title>
        <authorList>
            <person name="Molenda O."/>
            <person name="Puentes Jacome L.A."/>
            <person name="Cao X."/>
            <person name="Nesbo C.L."/>
            <person name="Tang S."/>
            <person name="Morson N."/>
            <person name="Patron J."/>
            <person name="Lomheim L."/>
            <person name="Wishart D.S."/>
            <person name="Edwards E.A."/>
        </authorList>
    </citation>
    <scope>NUCLEOTIDE SEQUENCE [LARGE SCALE GENOMIC DNA]</scope>
    <source>
        <strain evidence="1 2">12DCA</strain>
    </source>
</reference>
<accession>A0A857DKH4</accession>
<gene>
    <name evidence="1" type="ORF">GQ588_12755</name>
</gene>
<dbReference type="Proteomes" id="UP000430508">
    <property type="component" value="Chromosome"/>
</dbReference>
<evidence type="ECO:0000313" key="2">
    <source>
        <dbReference type="Proteomes" id="UP000430508"/>
    </source>
</evidence>
<dbReference type="AlphaFoldDB" id="A0A857DKH4"/>
<dbReference type="EMBL" id="CP046996">
    <property type="protein sequence ID" value="QHA01447.1"/>
    <property type="molecule type" value="Genomic_DNA"/>
</dbReference>
<name>A0A857DKH4_9FIRM</name>
<sequence length="88" mass="9823">MTGINAKNFMEFFEKECRVKFVDINTGKRALDIIADNKSRSSCATCSWAANGDGVTAHEKETVCVNADSRYVTDFVSGDMMCDLWQAR</sequence>
<proteinExistence type="predicted"/>
<evidence type="ECO:0000313" key="1">
    <source>
        <dbReference type="EMBL" id="QHA01447.1"/>
    </source>
</evidence>
<dbReference type="RefSeq" id="WP_158208511.1">
    <property type="nucleotide sequence ID" value="NZ_CP046996.1"/>
</dbReference>
<protein>
    <submittedName>
        <fullName evidence="1">Uncharacterized protein</fullName>
    </submittedName>
</protein>